<dbReference type="STRING" id="1157962.A0A250WTL7"/>
<dbReference type="AlphaFoldDB" id="A0A250WTL7"/>
<dbReference type="Proteomes" id="UP000232323">
    <property type="component" value="Unassembled WGS sequence"/>
</dbReference>
<feature type="domain" description="GCK" evidence="2">
    <location>
        <begin position="44"/>
        <end position="122"/>
    </location>
</feature>
<feature type="region of interest" description="Disordered" evidence="1">
    <location>
        <begin position="109"/>
        <end position="139"/>
    </location>
</feature>
<dbReference type="SMART" id="SM01227">
    <property type="entry name" value="GCK"/>
    <property type="match status" value="1"/>
</dbReference>
<name>A0A250WTL7_9CHLO</name>
<organism evidence="3 4">
    <name type="scientific">Chlamydomonas eustigma</name>
    <dbReference type="NCBI Taxonomy" id="1157962"/>
    <lineage>
        <taxon>Eukaryota</taxon>
        <taxon>Viridiplantae</taxon>
        <taxon>Chlorophyta</taxon>
        <taxon>core chlorophytes</taxon>
        <taxon>Chlorophyceae</taxon>
        <taxon>CS clade</taxon>
        <taxon>Chlamydomonadales</taxon>
        <taxon>Chlamydomonadaceae</taxon>
        <taxon>Chlamydomonas</taxon>
    </lineage>
</organism>
<dbReference type="PANTHER" id="PTHR34357:SF2">
    <property type="entry name" value="F26F24.3-RELATED"/>
    <property type="match status" value="1"/>
</dbReference>
<gene>
    <name evidence="3" type="ORF">CEUSTIGMA_g1604.t1</name>
</gene>
<feature type="compositionally biased region" description="Basic and acidic residues" evidence="1">
    <location>
        <begin position="110"/>
        <end position="119"/>
    </location>
</feature>
<comment type="caution">
    <text evidence="3">The sequence shown here is derived from an EMBL/GenBank/DDBJ whole genome shotgun (WGS) entry which is preliminary data.</text>
</comment>
<proteinExistence type="predicted"/>
<evidence type="ECO:0000313" key="3">
    <source>
        <dbReference type="EMBL" id="GAX74155.1"/>
    </source>
</evidence>
<sequence length="173" mass="18930">MNALNSATPVAIQLHALRGTFSPIGKIKVLFMSEHKIEDNSGKEECGWCKWMKAGGCAAEFTAWLDCVDAVRDAGREDVETCASVMSPLWACMEKHADYYAPQVGALRASKNDEGDNHSPETAASEQQQGNQEGVTKSVTTEAEYIDIDLMTDKDVEKNLDRIDAEEAKGKKS</sequence>
<accession>A0A250WTL7</accession>
<dbReference type="OrthoDB" id="2148418at2759"/>
<dbReference type="Pfam" id="PF07802">
    <property type="entry name" value="GCK"/>
    <property type="match status" value="1"/>
</dbReference>
<feature type="compositionally biased region" description="Polar residues" evidence="1">
    <location>
        <begin position="120"/>
        <end position="139"/>
    </location>
</feature>
<evidence type="ECO:0000313" key="4">
    <source>
        <dbReference type="Proteomes" id="UP000232323"/>
    </source>
</evidence>
<keyword evidence="4" id="KW-1185">Reference proteome</keyword>
<evidence type="ECO:0000259" key="2">
    <source>
        <dbReference type="SMART" id="SM01227"/>
    </source>
</evidence>
<protein>
    <recommendedName>
        <fullName evidence="2">GCK domain-containing protein</fullName>
    </recommendedName>
</protein>
<reference evidence="3 4" key="1">
    <citation type="submission" date="2017-08" db="EMBL/GenBank/DDBJ databases">
        <title>Acidophilic green algal genome provides insights into adaptation to an acidic environment.</title>
        <authorList>
            <person name="Hirooka S."/>
            <person name="Hirose Y."/>
            <person name="Kanesaki Y."/>
            <person name="Higuchi S."/>
            <person name="Fujiwara T."/>
            <person name="Onuma R."/>
            <person name="Era A."/>
            <person name="Ohbayashi R."/>
            <person name="Uzuka A."/>
            <person name="Nozaki H."/>
            <person name="Yoshikawa H."/>
            <person name="Miyagishima S.Y."/>
        </authorList>
    </citation>
    <scope>NUCLEOTIDE SEQUENCE [LARGE SCALE GENOMIC DNA]</scope>
    <source>
        <strain evidence="3 4">NIES-2499</strain>
    </source>
</reference>
<dbReference type="EMBL" id="BEGY01000006">
    <property type="protein sequence ID" value="GAX74155.1"/>
    <property type="molecule type" value="Genomic_DNA"/>
</dbReference>
<dbReference type="InterPro" id="IPR012891">
    <property type="entry name" value="GCK_dom"/>
</dbReference>
<evidence type="ECO:0000256" key="1">
    <source>
        <dbReference type="SAM" id="MobiDB-lite"/>
    </source>
</evidence>
<dbReference type="Gene3D" id="1.10.287.2900">
    <property type="match status" value="1"/>
</dbReference>
<dbReference type="PANTHER" id="PTHR34357">
    <property type="entry name" value="F7A19.14 PROTEIN-RELATED"/>
    <property type="match status" value="1"/>
</dbReference>